<dbReference type="SUPFAM" id="SSF53383">
    <property type="entry name" value="PLP-dependent transferases"/>
    <property type="match status" value="1"/>
</dbReference>
<dbReference type="AlphaFoldDB" id="A0A5N6TKM5"/>
<keyword evidence="5" id="KW-0663">Pyridoxal phosphate</keyword>
<dbReference type="GO" id="GO:0008793">
    <property type="term" value="F:aromatic-amino-acid transaminase activity"/>
    <property type="evidence" value="ECO:0007669"/>
    <property type="project" value="TreeGrafter"/>
</dbReference>
<evidence type="ECO:0000256" key="5">
    <source>
        <dbReference type="ARBA" id="ARBA00022898"/>
    </source>
</evidence>
<proteinExistence type="inferred from homology"/>
<dbReference type="Proteomes" id="UP000325780">
    <property type="component" value="Unassembled WGS sequence"/>
</dbReference>
<gene>
    <name evidence="7" type="ORF">BDV25DRAFT_143262</name>
</gene>
<organism evidence="7 8">
    <name type="scientific">Aspergillus avenaceus</name>
    <dbReference type="NCBI Taxonomy" id="36643"/>
    <lineage>
        <taxon>Eukaryota</taxon>
        <taxon>Fungi</taxon>
        <taxon>Dikarya</taxon>
        <taxon>Ascomycota</taxon>
        <taxon>Pezizomycotina</taxon>
        <taxon>Eurotiomycetes</taxon>
        <taxon>Eurotiomycetidae</taxon>
        <taxon>Eurotiales</taxon>
        <taxon>Aspergillaceae</taxon>
        <taxon>Aspergillus</taxon>
        <taxon>Aspergillus subgen. Circumdati</taxon>
    </lineage>
</organism>
<evidence type="ECO:0000259" key="6">
    <source>
        <dbReference type="Pfam" id="PF00155"/>
    </source>
</evidence>
<dbReference type="GO" id="GO:0030170">
    <property type="term" value="F:pyridoxal phosphate binding"/>
    <property type="evidence" value="ECO:0007669"/>
    <property type="project" value="InterPro"/>
</dbReference>
<dbReference type="InterPro" id="IPR015424">
    <property type="entry name" value="PyrdxlP-dep_Trfase"/>
</dbReference>
<dbReference type="Pfam" id="PF00155">
    <property type="entry name" value="Aminotran_1_2"/>
    <property type="match status" value="1"/>
</dbReference>
<dbReference type="GO" id="GO:0009074">
    <property type="term" value="P:aromatic amino acid family catabolic process"/>
    <property type="evidence" value="ECO:0007669"/>
    <property type="project" value="TreeGrafter"/>
</dbReference>
<keyword evidence="4 7" id="KW-0808">Transferase</keyword>
<dbReference type="InterPro" id="IPR004839">
    <property type="entry name" value="Aminotransferase_I/II_large"/>
</dbReference>
<dbReference type="InterPro" id="IPR015421">
    <property type="entry name" value="PyrdxlP-dep_Trfase_major"/>
</dbReference>
<dbReference type="PANTHER" id="PTHR42790:SF21">
    <property type="entry name" value="AROMATIC_AMINOADIPATE AMINOTRANSFERASE 1"/>
    <property type="match status" value="1"/>
</dbReference>
<dbReference type="InterPro" id="IPR050859">
    <property type="entry name" value="Class-I_PLP-dep_aminotransf"/>
</dbReference>
<dbReference type="GO" id="GO:0047536">
    <property type="term" value="F:2-aminoadipate transaminase activity"/>
    <property type="evidence" value="ECO:0007669"/>
    <property type="project" value="TreeGrafter"/>
</dbReference>
<reference evidence="7 8" key="1">
    <citation type="submission" date="2019-04" db="EMBL/GenBank/DDBJ databases">
        <title>Friends and foes A comparative genomics study of 23 Aspergillus species from section Flavi.</title>
        <authorList>
            <consortium name="DOE Joint Genome Institute"/>
            <person name="Kjaerbolling I."/>
            <person name="Vesth T."/>
            <person name="Frisvad J.C."/>
            <person name="Nybo J.L."/>
            <person name="Theobald S."/>
            <person name="Kildgaard S."/>
            <person name="Isbrandt T."/>
            <person name="Kuo A."/>
            <person name="Sato A."/>
            <person name="Lyhne E.K."/>
            <person name="Kogle M.E."/>
            <person name="Wiebenga A."/>
            <person name="Kun R.S."/>
            <person name="Lubbers R.J."/>
            <person name="Makela M.R."/>
            <person name="Barry K."/>
            <person name="Chovatia M."/>
            <person name="Clum A."/>
            <person name="Daum C."/>
            <person name="Haridas S."/>
            <person name="He G."/>
            <person name="LaButti K."/>
            <person name="Lipzen A."/>
            <person name="Mondo S."/>
            <person name="Riley R."/>
            <person name="Salamov A."/>
            <person name="Simmons B.A."/>
            <person name="Magnuson J.K."/>
            <person name="Henrissat B."/>
            <person name="Mortensen U.H."/>
            <person name="Larsen T.O."/>
            <person name="Devries R.P."/>
            <person name="Grigoriev I.V."/>
            <person name="Machida M."/>
            <person name="Baker S.E."/>
            <person name="Andersen M.R."/>
        </authorList>
    </citation>
    <scope>NUCLEOTIDE SEQUENCE [LARGE SCALE GENOMIC DNA]</scope>
    <source>
        <strain evidence="7 8">IBT 18842</strain>
    </source>
</reference>
<dbReference type="CDD" id="cd00609">
    <property type="entry name" value="AAT_like"/>
    <property type="match status" value="1"/>
</dbReference>
<keyword evidence="3 7" id="KW-0032">Aminotransferase</keyword>
<evidence type="ECO:0000256" key="2">
    <source>
        <dbReference type="ARBA" id="ARBA00007441"/>
    </source>
</evidence>
<comment type="cofactor">
    <cofactor evidence="1">
        <name>pyridoxal 5'-phosphate</name>
        <dbReference type="ChEBI" id="CHEBI:597326"/>
    </cofactor>
</comment>
<feature type="domain" description="Aminotransferase class I/classII large" evidence="6">
    <location>
        <begin position="123"/>
        <end position="486"/>
    </location>
</feature>
<evidence type="ECO:0000256" key="3">
    <source>
        <dbReference type="ARBA" id="ARBA00022576"/>
    </source>
</evidence>
<evidence type="ECO:0000256" key="1">
    <source>
        <dbReference type="ARBA" id="ARBA00001933"/>
    </source>
</evidence>
<accession>A0A5N6TKM5</accession>
<dbReference type="GO" id="GO:0006571">
    <property type="term" value="P:tyrosine biosynthetic process"/>
    <property type="evidence" value="ECO:0007669"/>
    <property type="project" value="TreeGrafter"/>
</dbReference>
<dbReference type="EMBL" id="ML742237">
    <property type="protein sequence ID" value="KAE8146897.1"/>
    <property type="molecule type" value="Genomic_DNA"/>
</dbReference>
<protein>
    <submittedName>
        <fullName evidence="7">Putative aromatic aminotransferase Aro8</fullName>
    </submittedName>
</protein>
<evidence type="ECO:0000313" key="7">
    <source>
        <dbReference type="EMBL" id="KAE8146897.1"/>
    </source>
</evidence>
<dbReference type="OrthoDB" id="691673at2759"/>
<evidence type="ECO:0000313" key="8">
    <source>
        <dbReference type="Proteomes" id="UP000325780"/>
    </source>
</evidence>
<sequence>MDSHGVETLADAKDWSHMLSDECASRRNSVMQAMHHILAQPGIRSLGPGAPRPEYFPFYQFHLVVSSPDGSTQTSQITTEKYDTNQGGGALDIAVALQYGQGTGSAPLVDFMSEHIRLTHRPPYRNWSCILTSGNTSALDIALRMFGRPGDYILVDEYTYPVVYETGLPLGYRFVSIKMDSEGMVPDSLETTLSHWNTEVKGSKPKLLYVIPAGQNPTGATTSLERKNAIYRIAQRHNLYLLEDDPYYFIQMPLYPNARSMDVKGCPAERDFPSSVADCIGKLIPSYLSIDTDGRVFRMDSFSKIIAPGVRMGWVTASEQIIERMIRAHELSVQNPSGLSQLMLFKLLHDNWGHLGFARWLHHLQHEYGMRRDALLNALEQHVPRDIVSWQPPRAGFFVCASPFYSGWTNINGGLQVWVSVDWKCHPEATQRSPRMIEQDIYEAAIECGTLVVPGSWFLAPESRNTMQEIYFRMTFAAAPIESFDEAIRCFGFAVRRVVSLAHPA</sequence>
<dbReference type="Gene3D" id="3.40.640.10">
    <property type="entry name" value="Type I PLP-dependent aspartate aminotransferase-like (Major domain)"/>
    <property type="match status" value="2"/>
</dbReference>
<comment type="similarity">
    <text evidence="2">Belongs to the class-I pyridoxal-phosphate-dependent aminotransferase family.</text>
</comment>
<keyword evidence="8" id="KW-1185">Reference proteome</keyword>
<dbReference type="GO" id="GO:0019878">
    <property type="term" value="P:lysine biosynthetic process via aminoadipic acid"/>
    <property type="evidence" value="ECO:0007669"/>
    <property type="project" value="TreeGrafter"/>
</dbReference>
<name>A0A5N6TKM5_ASPAV</name>
<evidence type="ECO:0000256" key="4">
    <source>
        <dbReference type="ARBA" id="ARBA00022679"/>
    </source>
</evidence>
<dbReference type="PANTHER" id="PTHR42790">
    <property type="entry name" value="AMINOTRANSFERASE"/>
    <property type="match status" value="1"/>
</dbReference>